<accession>A0A1H2R2J3</accession>
<dbReference type="STRING" id="762486.SAMN05444411_101130"/>
<proteinExistence type="predicted"/>
<protein>
    <submittedName>
        <fullName evidence="2">Uncharacterized protein</fullName>
    </submittedName>
</protein>
<evidence type="ECO:0000313" key="2">
    <source>
        <dbReference type="EMBL" id="SDW13418.1"/>
    </source>
</evidence>
<feature type="chain" id="PRO_5011621615" evidence="1">
    <location>
        <begin position="22"/>
        <end position="71"/>
    </location>
</feature>
<dbReference type="Proteomes" id="UP000199595">
    <property type="component" value="Unassembled WGS sequence"/>
</dbReference>
<sequence length="71" mass="8266">MKTAFYFILILLFTTTASSCATTVKNTPSKVVVIKKLPRTHKIVRIKGVRYYKFNGKHYRKTRKGYVVVRV</sequence>
<reference evidence="2 3" key="1">
    <citation type="submission" date="2016-10" db="EMBL/GenBank/DDBJ databases">
        <authorList>
            <person name="de Groot N.N."/>
        </authorList>
    </citation>
    <scope>NUCLEOTIDE SEQUENCE [LARGE SCALE GENOMIC DNA]</scope>
    <source>
        <strain evidence="2 3">DSM 24956</strain>
    </source>
</reference>
<dbReference type="Pfam" id="PF20125">
    <property type="entry name" value="DUF6515"/>
    <property type="match status" value="1"/>
</dbReference>
<gene>
    <name evidence="2" type="ORF">SAMN05444411_101130</name>
</gene>
<dbReference type="RefSeq" id="WP_090118668.1">
    <property type="nucleotide sequence ID" value="NZ_FNNJ01000001.1"/>
</dbReference>
<organism evidence="2 3">
    <name type="scientific">Lutibacter oricola</name>
    <dbReference type="NCBI Taxonomy" id="762486"/>
    <lineage>
        <taxon>Bacteria</taxon>
        <taxon>Pseudomonadati</taxon>
        <taxon>Bacteroidota</taxon>
        <taxon>Flavobacteriia</taxon>
        <taxon>Flavobacteriales</taxon>
        <taxon>Flavobacteriaceae</taxon>
        <taxon>Lutibacter</taxon>
    </lineage>
</organism>
<keyword evidence="1" id="KW-0732">Signal</keyword>
<dbReference type="PROSITE" id="PS51257">
    <property type="entry name" value="PROKAR_LIPOPROTEIN"/>
    <property type="match status" value="1"/>
</dbReference>
<name>A0A1H2R2J3_9FLAO</name>
<dbReference type="OrthoDB" id="1450875at2"/>
<dbReference type="EMBL" id="FNNJ01000001">
    <property type="protein sequence ID" value="SDW13418.1"/>
    <property type="molecule type" value="Genomic_DNA"/>
</dbReference>
<feature type="signal peptide" evidence="1">
    <location>
        <begin position="1"/>
        <end position="21"/>
    </location>
</feature>
<evidence type="ECO:0000256" key="1">
    <source>
        <dbReference type="SAM" id="SignalP"/>
    </source>
</evidence>
<evidence type="ECO:0000313" key="3">
    <source>
        <dbReference type="Proteomes" id="UP000199595"/>
    </source>
</evidence>
<dbReference type="AlphaFoldDB" id="A0A1H2R2J3"/>
<keyword evidence="3" id="KW-1185">Reference proteome</keyword>
<dbReference type="InterPro" id="IPR045398">
    <property type="entry name" value="DUF6515"/>
</dbReference>